<proteinExistence type="predicted"/>
<accession>A0A1T4VSX7</accession>
<evidence type="ECO:0000313" key="11">
    <source>
        <dbReference type="Proteomes" id="UP000189733"/>
    </source>
</evidence>
<keyword evidence="6" id="KW-0408">Iron</keyword>
<dbReference type="EMBL" id="FUYA01000002">
    <property type="protein sequence ID" value="SKA68073.1"/>
    <property type="molecule type" value="Genomic_DNA"/>
</dbReference>
<dbReference type="InterPro" id="IPR008995">
    <property type="entry name" value="Mo/tungstate-bd_C_term_dom"/>
</dbReference>
<dbReference type="FunFam" id="3.40.50.300:FF:000133">
    <property type="entry name" value="Spermidine/putrescine import ATP-binding protein PotA"/>
    <property type="match status" value="1"/>
</dbReference>
<gene>
    <name evidence="10" type="ORF">SAMN02745702_00941</name>
</gene>
<organism evidence="10 11">
    <name type="scientific">Desulfobaculum bizertense DSM 18034</name>
    <dbReference type="NCBI Taxonomy" id="1121442"/>
    <lineage>
        <taxon>Bacteria</taxon>
        <taxon>Pseudomonadati</taxon>
        <taxon>Thermodesulfobacteriota</taxon>
        <taxon>Desulfovibrionia</taxon>
        <taxon>Desulfovibrionales</taxon>
        <taxon>Desulfovibrionaceae</taxon>
        <taxon>Desulfobaculum</taxon>
    </lineage>
</organism>
<dbReference type="GO" id="GO:0005524">
    <property type="term" value="F:ATP binding"/>
    <property type="evidence" value="ECO:0007669"/>
    <property type="project" value="UniProtKB-KW"/>
</dbReference>
<dbReference type="RefSeq" id="WP_078684242.1">
    <property type="nucleotide sequence ID" value="NZ_FUYA01000002.1"/>
</dbReference>
<dbReference type="PROSITE" id="PS50893">
    <property type="entry name" value="ABC_TRANSPORTER_2"/>
    <property type="match status" value="1"/>
</dbReference>
<dbReference type="InterPro" id="IPR003439">
    <property type="entry name" value="ABC_transporter-like_ATP-bd"/>
</dbReference>
<keyword evidence="7" id="KW-0406">Ion transport</keyword>
<dbReference type="GO" id="GO:0015847">
    <property type="term" value="P:putrescine transport"/>
    <property type="evidence" value="ECO:0007669"/>
    <property type="project" value="UniProtKB-ARBA"/>
</dbReference>
<dbReference type="Proteomes" id="UP000189733">
    <property type="component" value="Unassembled WGS sequence"/>
</dbReference>
<dbReference type="InterPro" id="IPR027417">
    <property type="entry name" value="P-loop_NTPase"/>
</dbReference>
<evidence type="ECO:0000256" key="4">
    <source>
        <dbReference type="ARBA" id="ARBA00022741"/>
    </source>
</evidence>
<keyword evidence="4" id="KW-0547">Nucleotide-binding</keyword>
<evidence type="ECO:0000256" key="2">
    <source>
        <dbReference type="ARBA" id="ARBA00022475"/>
    </source>
</evidence>
<dbReference type="PANTHER" id="PTHR42781">
    <property type="entry name" value="SPERMIDINE/PUTRESCINE IMPORT ATP-BINDING PROTEIN POTA"/>
    <property type="match status" value="1"/>
</dbReference>
<evidence type="ECO:0000259" key="9">
    <source>
        <dbReference type="PROSITE" id="PS50893"/>
    </source>
</evidence>
<keyword evidence="1" id="KW-0813">Transport</keyword>
<dbReference type="PROSITE" id="PS00211">
    <property type="entry name" value="ABC_TRANSPORTER_1"/>
    <property type="match status" value="1"/>
</dbReference>
<dbReference type="SUPFAM" id="SSF52540">
    <property type="entry name" value="P-loop containing nucleoside triphosphate hydrolases"/>
    <property type="match status" value="1"/>
</dbReference>
<evidence type="ECO:0000256" key="7">
    <source>
        <dbReference type="ARBA" id="ARBA00023065"/>
    </source>
</evidence>
<keyword evidence="3" id="KW-0410">Iron transport</keyword>
<protein>
    <submittedName>
        <fullName evidence="10">Thiamine transport system ATP-binding protein</fullName>
    </submittedName>
</protein>
<dbReference type="PANTHER" id="PTHR42781:SF4">
    <property type="entry name" value="SPERMIDINE_PUTRESCINE IMPORT ATP-BINDING PROTEIN POTA"/>
    <property type="match status" value="1"/>
</dbReference>
<evidence type="ECO:0000256" key="8">
    <source>
        <dbReference type="ARBA" id="ARBA00023136"/>
    </source>
</evidence>
<dbReference type="InterPro" id="IPR003593">
    <property type="entry name" value="AAA+_ATPase"/>
</dbReference>
<dbReference type="CDD" id="cd03259">
    <property type="entry name" value="ABC_Carb_Solutes_like"/>
    <property type="match status" value="1"/>
</dbReference>
<evidence type="ECO:0000256" key="6">
    <source>
        <dbReference type="ARBA" id="ARBA00023004"/>
    </source>
</evidence>
<evidence type="ECO:0000256" key="1">
    <source>
        <dbReference type="ARBA" id="ARBA00022448"/>
    </source>
</evidence>
<evidence type="ECO:0000256" key="3">
    <source>
        <dbReference type="ARBA" id="ARBA00022496"/>
    </source>
</evidence>
<keyword evidence="11" id="KW-1185">Reference proteome</keyword>
<dbReference type="GO" id="GO:0016887">
    <property type="term" value="F:ATP hydrolysis activity"/>
    <property type="evidence" value="ECO:0007669"/>
    <property type="project" value="InterPro"/>
</dbReference>
<feature type="domain" description="ABC transporter" evidence="9">
    <location>
        <begin position="4"/>
        <end position="234"/>
    </location>
</feature>
<evidence type="ECO:0000313" key="10">
    <source>
        <dbReference type="EMBL" id="SKA68073.1"/>
    </source>
</evidence>
<dbReference type="OrthoDB" id="9809450at2"/>
<dbReference type="Pfam" id="PF08402">
    <property type="entry name" value="TOBE_2"/>
    <property type="match status" value="1"/>
</dbReference>
<keyword evidence="5 10" id="KW-0067">ATP-binding</keyword>
<dbReference type="Gene3D" id="3.40.50.300">
    <property type="entry name" value="P-loop containing nucleotide triphosphate hydrolases"/>
    <property type="match status" value="1"/>
</dbReference>
<dbReference type="AlphaFoldDB" id="A0A1T4VSX7"/>
<dbReference type="GO" id="GO:0015408">
    <property type="term" value="F:ABC-type ferric iron transporter activity"/>
    <property type="evidence" value="ECO:0007669"/>
    <property type="project" value="InterPro"/>
</dbReference>
<dbReference type="InterPro" id="IPR015853">
    <property type="entry name" value="ABC_transpr_FbpC"/>
</dbReference>
<sequence length="359" mass="39725">MPLLTLHDIRKRFDAHYALRDINLSLEAGQILCFLGPSGCGKTTLLRIIAGLEKEYSGSVSVQGVHIDEEPPHTRGFGLMFQDYALFPHMNVWDNVAFGLRMHKTGAEVENERVADMLRLVGLEDFASRKIQELSGGERQRVALARSLAPEPRLLMLDEPLAALDRSLRERLARELRQILKKVGVTAIFVTHDQAEAFAIADKVAVFHDGRLLQNDSPQRLYSHPTSIQVAEFLGFKNIVPASVLQDGTLLTPLGTFPVPPGTNKRAPGMTPSLLFRPEGAQIATPMQEATAEQIQLTGQVESCTFLGHVYQTEIKMAEGIMFRFLLPTYPSAPKIGEKLRLILPAEACVVLDSDQRPG</sequence>
<evidence type="ECO:0000256" key="5">
    <source>
        <dbReference type="ARBA" id="ARBA00022840"/>
    </source>
</evidence>
<dbReference type="SUPFAM" id="SSF50331">
    <property type="entry name" value="MOP-like"/>
    <property type="match status" value="1"/>
</dbReference>
<dbReference type="InterPro" id="IPR017871">
    <property type="entry name" value="ABC_transporter-like_CS"/>
</dbReference>
<dbReference type="InterPro" id="IPR050093">
    <property type="entry name" value="ABC_SmlMolc_Importer"/>
</dbReference>
<name>A0A1T4VSX7_9BACT</name>
<dbReference type="STRING" id="1121442.SAMN02745702_00941"/>
<dbReference type="GO" id="GO:0043190">
    <property type="term" value="C:ATP-binding cassette (ABC) transporter complex"/>
    <property type="evidence" value="ECO:0007669"/>
    <property type="project" value="InterPro"/>
</dbReference>
<keyword evidence="2" id="KW-1003">Cell membrane</keyword>
<reference evidence="10 11" key="1">
    <citation type="submission" date="2017-02" db="EMBL/GenBank/DDBJ databases">
        <authorList>
            <person name="Peterson S.W."/>
        </authorList>
    </citation>
    <scope>NUCLEOTIDE SEQUENCE [LARGE SCALE GENOMIC DNA]</scope>
    <source>
        <strain evidence="10 11">DSM 18034</strain>
    </source>
</reference>
<dbReference type="Pfam" id="PF00005">
    <property type="entry name" value="ABC_tran"/>
    <property type="match status" value="1"/>
</dbReference>
<dbReference type="SMART" id="SM00382">
    <property type="entry name" value="AAA"/>
    <property type="match status" value="1"/>
</dbReference>
<dbReference type="InterPro" id="IPR013611">
    <property type="entry name" value="Transp-assoc_OB_typ2"/>
</dbReference>
<keyword evidence="8" id="KW-0472">Membrane</keyword>